<proteinExistence type="predicted"/>
<organism evidence="1 2">
    <name type="scientific">Ophiocordyceps sinensis (strain Co18 / CGMCC 3.14243)</name>
    <name type="common">Yarsagumba caterpillar fungus</name>
    <name type="synonym">Hirsutella sinensis</name>
    <dbReference type="NCBI Taxonomy" id="911162"/>
    <lineage>
        <taxon>Eukaryota</taxon>
        <taxon>Fungi</taxon>
        <taxon>Dikarya</taxon>
        <taxon>Ascomycota</taxon>
        <taxon>Pezizomycotina</taxon>
        <taxon>Sordariomycetes</taxon>
        <taxon>Hypocreomycetidae</taxon>
        <taxon>Hypocreales</taxon>
        <taxon>Ophiocordycipitaceae</taxon>
        <taxon>Ophiocordyceps</taxon>
    </lineage>
</organism>
<protein>
    <submittedName>
        <fullName evidence="1">Uncharacterized protein</fullName>
    </submittedName>
</protein>
<sequence length="74" mass="8026">MDISLHAATAEDIDALTEFQIANFFHRHNSVTKDDCNNTAANIIKGSVSPTPVQGQASYTVAAELVTRQKSYNS</sequence>
<name>T5AKK6_OPHSC</name>
<gene>
    <name evidence="1" type="ORF">OCS_01927</name>
</gene>
<evidence type="ECO:0000313" key="2">
    <source>
        <dbReference type="Proteomes" id="UP000019374"/>
    </source>
</evidence>
<dbReference type="HOGENOM" id="CLU_2688441_0_0_1"/>
<dbReference type="EMBL" id="KE652316">
    <property type="protein sequence ID" value="EQL02363.1"/>
    <property type="molecule type" value="Genomic_DNA"/>
</dbReference>
<dbReference type="AlphaFoldDB" id="T5AKK6"/>
<dbReference type="Proteomes" id="UP000019374">
    <property type="component" value="Unassembled WGS sequence"/>
</dbReference>
<reference evidence="1 2" key="1">
    <citation type="journal article" date="2013" name="Chin. Sci. Bull.">
        <title>Genome survey uncovers the secrets of sex and lifestyle in caterpillar fungus.</title>
        <authorList>
            <person name="Hu X."/>
            <person name="Zhang Y."/>
            <person name="Xiao G."/>
            <person name="Zheng P."/>
            <person name="Xia Y."/>
            <person name="Zhang X."/>
            <person name="St Leger R.J."/>
            <person name="Liu X."/>
            <person name="Wang C."/>
        </authorList>
    </citation>
    <scope>NUCLEOTIDE SEQUENCE [LARGE SCALE GENOMIC DNA]</scope>
    <source>
        <strain evidence="2">Co18 / CGMCC 3.14243</strain>
        <tissue evidence="1">Fruit-body</tissue>
    </source>
</reference>
<accession>T5AKK6</accession>
<evidence type="ECO:0000313" key="1">
    <source>
        <dbReference type="EMBL" id="EQL02363.1"/>
    </source>
</evidence>
<dbReference type="OrthoDB" id="4909481at2759"/>